<dbReference type="EMBL" id="CP069024">
    <property type="protein sequence ID" value="QRC91707.1"/>
    <property type="molecule type" value="Genomic_DNA"/>
</dbReference>
<accession>A0A7U2HXH0</accession>
<reference evidence="2" key="1">
    <citation type="journal article" date="2021" name="BMC Genomics">
        <title>Chromosome-level genome assembly and manually-curated proteome of model necrotroph Parastagonospora nodorum Sn15 reveals a genome-wide trove of candidate effector homologs, and redundancy of virulence-related functions within an accessory chromosome.</title>
        <authorList>
            <person name="Bertazzoni S."/>
            <person name="Jones D.A.B."/>
            <person name="Phan H.T."/>
            <person name="Tan K.-C."/>
            <person name="Hane J.K."/>
        </authorList>
    </citation>
    <scope>NUCLEOTIDE SEQUENCE [LARGE SCALE GENOMIC DNA]</scope>
    <source>
        <strain evidence="2">SN15 / ATCC MYA-4574 / FGSC 10173)</strain>
    </source>
</reference>
<organism evidence="1 2">
    <name type="scientific">Phaeosphaeria nodorum (strain SN15 / ATCC MYA-4574 / FGSC 10173)</name>
    <name type="common">Glume blotch fungus</name>
    <name type="synonym">Parastagonospora nodorum</name>
    <dbReference type="NCBI Taxonomy" id="321614"/>
    <lineage>
        <taxon>Eukaryota</taxon>
        <taxon>Fungi</taxon>
        <taxon>Dikarya</taxon>
        <taxon>Ascomycota</taxon>
        <taxon>Pezizomycotina</taxon>
        <taxon>Dothideomycetes</taxon>
        <taxon>Pleosporomycetidae</taxon>
        <taxon>Pleosporales</taxon>
        <taxon>Pleosporineae</taxon>
        <taxon>Phaeosphaeriaceae</taxon>
        <taxon>Parastagonospora</taxon>
    </lineage>
</organism>
<sequence>DPTRYQIAHVLIQEHMMQSLCPVLQQAVLYTFLGWSFLLSQVSQWYRNFEDTGCEINPHRELSIGCTLPSHNPHIMCLGSLSLTSNVASRRSRSSELV</sequence>
<protein>
    <submittedName>
        <fullName evidence="1">Uncharacterized protein</fullName>
    </submittedName>
</protein>
<evidence type="ECO:0000313" key="2">
    <source>
        <dbReference type="Proteomes" id="UP000663193"/>
    </source>
</evidence>
<evidence type="ECO:0000313" key="1">
    <source>
        <dbReference type="EMBL" id="QRC91707.1"/>
    </source>
</evidence>
<name>A0A7U2HXH0_PHANO</name>
<proteinExistence type="predicted"/>
<feature type="non-terminal residue" evidence="1">
    <location>
        <position position="1"/>
    </location>
</feature>
<dbReference type="Proteomes" id="UP000663193">
    <property type="component" value="Chromosome 2"/>
</dbReference>
<gene>
    <name evidence="1" type="ORF">JI435_019210</name>
</gene>
<keyword evidence="2" id="KW-1185">Reference proteome</keyword>
<dbReference type="VEuPathDB" id="FungiDB:JI435_019210"/>
<dbReference type="AlphaFoldDB" id="A0A7U2HXH0"/>